<dbReference type="AlphaFoldDB" id="A0A9P6SR43"/>
<dbReference type="Gene3D" id="3.30.420.10">
    <property type="entry name" value="Ribonuclease H-like superfamily/Ribonuclease H"/>
    <property type="match status" value="1"/>
</dbReference>
<dbReference type="EMBL" id="JAAAID010005170">
    <property type="protein sequence ID" value="KAF9991510.1"/>
    <property type="molecule type" value="Genomic_DNA"/>
</dbReference>
<protein>
    <recommendedName>
        <fullName evidence="1">Tc1-like transposase DDE domain-containing protein</fullName>
    </recommendedName>
</protein>
<sequence>MDNASIHKSPQVRELIEEACHFCKYLPPYSPFLNPIEECWSKIKSTFKRTRLEQNESMRARLMDAFRS</sequence>
<dbReference type="InterPro" id="IPR036397">
    <property type="entry name" value="RNaseH_sf"/>
</dbReference>
<accession>A0A9P6SR43</accession>
<dbReference type="PANTHER" id="PTHR46564">
    <property type="entry name" value="TRANSPOSASE"/>
    <property type="match status" value="1"/>
</dbReference>
<evidence type="ECO:0000313" key="2">
    <source>
        <dbReference type="EMBL" id="KAF9991510.1"/>
    </source>
</evidence>
<dbReference type="GO" id="GO:0003676">
    <property type="term" value="F:nucleic acid binding"/>
    <property type="evidence" value="ECO:0007669"/>
    <property type="project" value="InterPro"/>
</dbReference>
<evidence type="ECO:0000259" key="1">
    <source>
        <dbReference type="Pfam" id="PF13358"/>
    </source>
</evidence>
<comment type="caution">
    <text evidence="2">The sequence shown here is derived from an EMBL/GenBank/DDBJ whole genome shotgun (WGS) entry which is preliminary data.</text>
</comment>
<proteinExistence type="predicted"/>
<organism evidence="2 3">
    <name type="scientific">Entomortierella chlamydospora</name>
    <dbReference type="NCBI Taxonomy" id="101097"/>
    <lineage>
        <taxon>Eukaryota</taxon>
        <taxon>Fungi</taxon>
        <taxon>Fungi incertae sedis</taxon>
        <taxon>Mucoromycota</taxon>
        <taxon>Mortierellomycotina</taxon>
        <taxon>Mortierellomycetes</taxon>
        <taxon>Mortierellales</taxon>
        <taxon>Mortierellaceae</taxon>
        <taxon>Entomortierella</taxon>
    </lineage>
</organism>
<dbReference type="Pfam" id="PF13358">
    <property type="entry name" value="DDE_3"/>
    <property type="match status" value="1"/>
</dbReference>
<dbReference type="Proteomes" id="UP000703661">
    <property type="component" value="Unassembled WGS sequence"/>
</dbReference>
<dbReference type="PANTHER" id="PTHR46564:SF1">
    <property type="entry name" value="TRANSPOSASE"/>
    <property type="match status" value="1"/>
</dbReference>
<feature type="domain" description="Tc1-like transposase DDE" evidence="1">
    <location>
        <begin position="1"/>
        <end position="57"/>
    </location>
</feature>
<keyword evidence="3" id="KW-1185">Reference proteome</keyword>
<reference evidence="2" key="1">
    <citation type="journal article" date="2020" name="Fungal Divers.">
        <title>Resolving the Mortierellaceae phylogeny through synthesis of multi-gene phylogenetics and phylogenomics.</title>
        <authorList>
            <person name="Vandepol N."/>
            <person name="Liber J."/>
            <person name="Desiro A."/>
            <person name="Na H."/>
            <person name="Kennedy M."/>
            <person name="Barry K."/>
            <person name="Grigoriev I.V."/>
            <person name="Miller A.N."/>
            <person name="O'Donnell K."/>
            <person name="Stajich J.E."/>
            <person name="Bonito G."/>
        </authorList>
    </citation>
    <scope>NUCLEOTIDE SEQUENCE</scope>
    <source>
        <strain evidence="2">NRRL 2769</strain>
    </source>
</reference>
<feature type="non-terminal residue" evidence="2">
    <location>
        <position position="68"/>
    </location>
</feature>
<evidence type="ECO:0000313" key="3">
    <source>
        <dbReference type="Proteomes" id="UP000703661"/>
    </source>
</evidence>
<name>A0A9P6SR43_9FUNG</name>
<gene>
    <name evidence="2" type="ORF">BGZ80_009079</name>
</gene>
<dbReference type="InterPro" id="IPR038717">
    <property type="entry name" value="Tc1-like_DDE_dom"/>
</dbReference>